<sequence length="110" mass="12203">MKKILCAFVLTITMVGELSISAASSQTTPRNSNRDTTVDLTKVDCRSLLKMDGEDRDAMVMFLHGYMSGRNNETVINVANLTEATSKIAEFCIDNPNASVMLAFQRHRTK</sequence>
<evidence type="ECO:0000313" key="6">
    <source>
        <dbReference type="Proteomes" id="UP001576780"/>
    </source>
</evidence>
<dbReference type="InterPro" id="IPR038303">
    <property type="entry name" value="HdeA/HdeB_sf"/>
</dbReference>
<dbReference type="InterPro" id="IPR010486">
    <property type="entry name" value="HNS-dep_expression_A/B"/>
</dbReference>
<comment type="caution">
    <text evidence="5">The sequence shown here is derived from an EMBL/GenBank/DDBJ whole genome shotgun (WGS) entry which is preliminary data.</text>
</comment>
<reference evidence="5 6" key="1">
    <citation type="submission" date="2024-09" db="EMBL/GenBank/DDBJ databases">
        <title>Floridaenema gen nov. (Aerosakkonemataceae, Aerosakkonematales ord. nov., Cyanobacteria) from benthic tropical and subtropical fresh waters, with the description of four new species.</title>
        <authorList>
            <person name="Moretto J.A."/>
            <person name="Berthold D.E."/>
            <person name="Lefler F.W."/>
            <person name="Huang I.-S."/>
            <person name="Laughinghouse H. IV."/>
        </authorList>
    </citation>
    <scope>NUCLEOTIDE SEQUENCE [LARGE SCALE GENOMIC DNA]</scope>
    <source>
        <strain evidence="5 6">BLCC-F167</strain>
    </source>
</reference>
<name>A0ABV4WMR2_9CYAN</name>
<dbReference type="Pfam" id="PF06411">
    <property type="entry name" value="HdeA"/>
    <property type="match status" value="1"/>
</dbReference>
<keyword evidence="1 4" id="KW-0732">Signal</keyword>
<proteinExistence type="predicted"/>
<keyword evidence="3" id="KW-0143">Chaperone</keyword>
<keyword evidence="2" id="KW-0574">Periplasm</keyword>
<keyword evidence="6" id="KW-1185">Reference proteome</keyword>
<evidence type="ECO:0000256" key="4">
    <source>
        <dbReference type="SAM" id="SignalP"/>
    </source>
</evidence>
<feature type="chain" id="PRO_5047223382" evidence="4">
    <location>
        <begin position="23"/>
        <end position="110"/>
    </location>
</feature>
<evidence type="ECO:0000313" key="5">
    <source>
        <dbReference type="EMBL" id="MFB2836374.1"/>
    </source>
</evidence>
<protein>
    <submittedName>
        <fullName evidence="5">HdeA/HdeB family chaperone</fullName>
    </submittedName>
</protein>
<feature type="signal peptide" evidence="4">
    <location>
        <begin position="1"/>
        <end position="22"/>
    </location>
</feature>
<evidence type="ECO:0000256" key="2">
    <source>
        <dbReference type="ARBA" id="ARBA00022764"/>
    </source>
</evidence>
<organism evidence="5 6">
    <name type="scientific">Floridaenema evergladense BLCC-F167</name>
    <dbReference type="NCBI Taxonomy" id="3153639"/>
    <lineage>
        <taxon>Bacteria</taxon>
        <taxon>Bacillati</taxon>
        <taxon>Cyanobacteriota</taxon>
        <taxon>Cyanophyceae</taxon>
        <taxon>Oscillatoriophycideae</taxon>
        <taxon>Aerosakkonematales</taxon>
        <taxon>Aerosakkonemataceae</taxon>
        <taxon>Floridanema</taxon>
        <taxon>Floridanema evergladense</taxon>
    </lineage>
</organism>
<dbReference type="Proteomes" id="UP001576780">
    <property type="component" value="Unassembled WGS sequence"/>
</dbReference>
<dbReference type="EMBL" id="JBHFNT010000148">
    <property type="protein sequence ID" value="MFB2836374.1"/>
    <property type="molecule type" value="Genomic_DNA"/>
</dbReference>
<gene>
    <name evidence="5" type="ORF">ACE1CA_17720</name>
</gene>
<dbReference type="Gene3D" id="1.10.890.10">
    <property type="entry name" value="HNS-dependent expression A"/>
    <property type="match status" value="1"/>
</dbReference>
<dbReference type="RefSeq" id="WP_413278760.1">
    <property type="nucleotide sequence ID" value="NZ_JBHFNT010000148.1"/>
</dbReference>
<evidence type="ECO:0000256" key="1">
    <source>
        <dbReference type="ARBA" id="ARBA00022729"/>
    </source>
</evidence>
<evidence type="ECO:0000256" key="3">
    <source>
        <dbReference type="ARBA" id="ARBA00023186"/>
    </source>
</evidence>
<accession>A0ABV4WMR2</accession>